<feature type="region of interest" description="Disordered" evidence="1">
    <location>
        <begin position="1"/>
        <end position="24"/>
    </location>
</feature>
<reference evidence="2 3" key="1">
    <citation type="submission" date="2020-09" db="EMBL/GenBank/DDBJ databases">
        <title>Investigation of environmental microbe.</title>
        <authorList>
            <person name="Ou Y."/>
            <person name="Kang Q."/>
        </authorList>
    </citation>
    <scope>NUCLEOTIDE SEQUENCE [LARGE SCALE GENOMIC DNA]</scope>
    <source>
        <strain evidence="2 3">KJZ-9</strain>
    </source>
</reference>
<keyword evidence="3" id="KW-1185">Reference proteome</keyword>
<organism evidence="2 3">
    <name type="scientific">Rothia amarae</name>
    <dbReference type="NCBI Taxonomy" id="169480"/>
    <lineage>
        <taxon>Bacteria</taxon>
        <taxon>Bacillati</taxon>
        <taxon>Actinomycetota</taxon>
        <taxon>Actinomycetes</taxon>
        <taxon>Micrococcales</taxon>
        <taxon>Micrococcaceae</taxon>
        <taxon>Rothia</taxon>
    </lineage>
</organism>
<sequence length="95" mass="10925">MGYSGGNLSSKTSSFTPEHPADTPRAQYDFTRLMHFDNQSQRVLSRSYSPYLKKHTTDHSAFPKPYQEFVLSYAELGLKMKKKTLKTTHFSARFA</sequence>
<protein>
    <submittedName>
        <fullName evidence="2">Uncharacterized protein</fullName>
    </submittedName>
</protein>
<dbReference type="RefSeq" id="WP_190617361.1">
    <property type="nucleotide sequence ID" value="NZ_CP061538.1"/>
</dbReference>
<evidence type="ECO:0000313" key="2">
    <source>
        <dbReference type="EMBL" id="QNV39776.1"/>
    </source>
</evidence>
<dbReference type="AlphaFoldDB" id="A0A7H2BJD0"/>
<gene>
    <name evidence="2" type="ORF">IDM48_10565</name>
</gene>
<dbReference type="Proteomes" id="UP000516421">
    <property type="component" value="Chromosome"/>
</dbReference>
<accession>A0A7H2BJD0</accession>
<dbReference type="EMBL" id="CP061538">
    <property type="protein sequence ID" value="QNV39776.1"/>
    <property type="molecule type" value="Genomic_DNA"/>
</dbReference>
<proteinExistence type="predicted"/>
<evidence type="ECO:0000313" key="3">
    <source>
        <dbReference type="Proteomes" id="UP000516421"/>
    </source>
</evidence>
<evidence type="ECO:0000256" key="1">
    <source>
        <dbReference type="SAM" id="MobiDB-lite"/>
    </source>
</evidence>
<dbReference type="KEGG" id="rama:IDM48_10565"/>
<feature type="compositionally biased region" description="Polar residues" evidence="1">
    <location>
        <begin position="1"/>
        <end position="16"/>
    </location>
</feature>
<name>A0A7H2BJD0_9MICC</name>